<keyword evidence="24" id="KW-1185">Reference proteome</keyword>
<protein>
    <recommendedName>
        <fullName evidence="7">Putative lipase ATG15</fullName>
        <ecNumber evidence="6">3.1.1.3</ecNumber>
    </recommendedName>
    <alternativeName>
        <fullName evidence="20">Autophagy-related protein 15</fullName>
    </alternativeName>
    <alternativeName>
        <fullName evidence="8">Putative lipase atg15</fullName>
    </alternativeName>
</protein>
<dbReference type="GO" id="GO:0006660">
    <property type="term" value="P:phosphatidylserine catabolic process"/>
    <property type="evidence" value="ECO:0007669"/>
    <property type="project" value="TreeGrafter"/>
</dbReference>
<evidence type="ECO:0000256" key="9">
    <source>
        <dbReference type="ARBA" id="ARBA00022692"/>
    </source>
</evidence>
<feature type="domain" description="Fungal lipase-type" evidence="22">
    <location>
        <begin position="315"/>
        <end position="350"/>
    </location>
</feature>
<evidence type="ECO:0000313" key="23">
    <source>
        <dbReference type="EMBL" id="GMM47766.1"/>
    </source>
</evidence>
<evidence type="ECO:0000256" key="7">
    <source>
        <dbReference type="ARBA" id="ARBA00018542"/>
    </source>
</evidence>
<keyword evidence="16" id="KW-0443">Lipid metabolism</keyword>
<comment type="function">
    <text evidence="19">Lipase which is essential for lysis of subvacuolar cytoplasm to vacuole targeted bodies and intravacuolar autophagic bodies. Involved in the lysis of intravacuolar multivesicular body (MVB) vesicles. The intravacuolar membrane disintegration by ATG15 is critical to life span extension.</text>
</comment>
<comment type="similarity">
    <text evidence="4">Belongs to the AB hydrolase superfamily. Lipase family.</text>
</comment>
<dbReference type="AlphaFoldDB" id="A0AAV5R922"/>
<comment type="subcellular location">
    <subcellularLocation>
        <location evidence="3">Endosome</location>
        <location evidence="3">Multivesicular body membrane</location>
        <topology evidence="3">Single-pass type II membrane protein</topology>
    </subcellularLocation>
    <subcellularLocation>
        <location evidence="2">Prevacuolar compartment membrane</location>
        <topology evidence="2">Single-pass type II membrane protein</topology>
    </subcellularLocation>
</comment>
<evidence type="ECO:0000256" key="4">
    <source>
        <dbReference type="ARBA" id="ARBA00010701"/>
    </source>
</evidence>
<evidence type="ECO:0000256" key="17">
    <source>
        <dbReference type="ARBA" id="ARBA00023136"/>
    </source>
</evidence>
<evidence type="ECO:0000256" key="6">
    <source>
        <dbReference type="ARBA" id="ARBA00013279"/>
    </source>
</evidence>
<comment type="caution">
    <text evidence="23">The sequence shown here is derived from an EMBL/GenBank/DDBJ whole genome shotgun (WGS) entry which is preliminary data.</text>
</comment>
<keyword evidence="12" id="KW-0442">Lipid degradation</keyword>
<keyword evidence="15" id="KW-0072">Autophagy</keyword>
<evidence type="ECO:0000256" key="14">
    <source>
        <dbReference type="ARBA" id="ARBA00022989"/>
    </source>
</evidence>
<dbReference type="GO" id="GO:0004620">
    <property type="term" value="F:phospholipase activity"/>
    <property type="evidence" value="ECO:0007669"/>
    <property type="project" value="TreeGrafter"/>
</dbReference>
<dbReference type="EMBL" id="BTGB01000009">
    <property type="protein sequence ID" value="GMM47766.1"/>
    <property type="molecule type" value="Genomic_DNA"/>
</dbReference>
<evidence type="ECO:0000256" key="13">
    <source>
        <dbReference type="ARBA" id="ARBA00022968"/>
    </source>
</evidence>
<dbReference type="InterPro" id="IPR029058">
    <property type="entry name" value="AB_hydrolase_fold"/>
</dbReference>
<dbReference type="GO" id="GO:0005775">
    <property type="term" value="C:vacuolar lumen"/>
    <property type="evidence" value="ECO:0007669"/>
    <property type="project" value="TreeGrafter"/>
</dbReference>
<keyword evidence="14" id="KW-1133">Transmembrane helix</keyword>
<sequence>MGKVKRPQSVMLRITHAIILLSLLLLLWYSISEYRESSENIPHDKEIINVELSDDNDDDNIQISFNLKHIYNELPSVGSLALDIVDDTHNINTLKLSTLKTADIDTSCSIKAKKSKIKRLKNRSPSMVESYIYHSLENPHINTEDSIEWSIDNVLVPDIKDPETILQLAKLASNAYSKLPEDPSWRNVSDPGSNFGVGFNISDSFGWLENGLRGHVFIEQLDSKTAKKRAPLIIIAIKGTTAAGITSIGGDKDTDDATGDDGKTIELDKINDNLLFSCCCARVSSLWTTVCDCYEKTYTCNQNCLERSLRKPDRYYEAVLNIYRKVLNLYPDSEVWVTGHSLGGAMSSLLGRTYGLPVVTFETPGEMLATKRLHLPMPPGLPVEMEHIWHFGNNADPIFMGVCNGASSSCSIAGYAMESFCHSGMKCTYDTINELGWHVNILNHRLKNVIDNLLMLSNETAVCEKPPPCVDCYDWTFVDHNENKRRTPKHPSSSTTPLPTSTHEPKPRKCLKRTWYGSCYKWSDDDDDDSKNLSYSYNI</sequence>
<evidence type="ECO:0000256" key="2">
    <source>
        <dbReference type="ARBA" id="ARBA00004270"/>
    </source>
</evidence>
<comment type="catalytic activity">
    <reaction evidence="1">
        <text>a triacylglycerol + H2O = a diacylglycerol + a fatty acid + H(+)</text>
        <dbReference type="Rhea" id="RHEA:12044"/>
        <dbReference type="ChEBI" id="CHEBI:15377"/>
        <dbReference type="ChEBI" id="CHEBI:15378"/>
        <dbReference type="ChEBI" id="CHEBI:17855"/>
        <dbReference type="ChEBI" id="CHEBI:18035"/>
        <dbReference type="ChEBI" id="CHEBI:28868"/>
        <dbReference type="EC" id="3.1.1.3"/>
    </reaction>
</comment>
<evidence type="ECO:0000256" key="21">
    <source>
        <dbReference type="SAM" id="MobiDB-lite"/>
    </source>
</evidence>
<keyword evidence="10" id="KW-0967">Endosome</keyword>
<dbReference type="GO" id="GO:0034496">
    <property type="term" value="P:multivesicular body membrane disassembly"/>
    <property type="evidence" value="ECO:0007669"/>
    <property type="project" value="TreeGrafter"/>
</dbReference>
<feature type="compositionally biased region" description="Low complexity" evidence="21">
    <location>
        <begin position="490"/>
        <end position="502"/>
    </location>
</feature>
<evidence type="ECO:0000256" key="10">
    <source>
        <dbReference type="ARBA" id="ARBA00022753"/>
    </source>
</evidence>
<evidence type="ECO:0000256" key="20">
    <source>
        <dbReference type="ARBA" id="ARBA00029828"/>
    </source>
</evidence>
<reference evidence="23 24" key="1">
    <citation type="journal article" date="2023" name="Elife">
        <title>Identification of key yeast species and microbe-microbe interactions impacting larval growth of Drosophila in the wild.</title>
        <authorList>
            <person name="Mure A."/>
            <person name="Sugiura Y."/>
            <person name="Maeda R."/>
            <person name="Honda K."/>
            <person name="Sakurai N."/>
            <person name="Takahashi Y."/>
            <person name="Watada M."/>
            <person name="Katoh T."/>
            <person name="Gotoh A."/>
            <person name="Gotoh Y."/>
            <person name="Taniguchi I."/>
            <person name="Nakamura K."/>
            <person name="Hayashi T."/>
            <person name="Katayama T."/>
            <person name="Uemura T."/>
            <person name="Hattori Y."/>
        </authorList>
    </citation>
    <scope>NUCLEOTIDE SEQUENCE [LARGE SCALE GENOMIC DNA]</scope>
    <source>
        <strain evidence="23 24">PK-24</strain>
    </source>
</reference>
<proteinExistence type="inferred from homology"/>
<evidence type="ECO:0000259" key="22">
    <source>
        <dbReference type="Pfam" id="PF01764"/>
    </source>
</evidence>
<dbReference type="InterPro" id="IPR002921">
    <property type="entry name" value="Fungal_lipase-type"/>
</dbReference>
<evidence type="ECO:0000256" key="3">
    <source>
        <dbReference type="ARBA" id="ARBA00004343"/>
    </source>
</evidence>
<dbReference type="GO" id="GO:0046461">
    <property type="term" value="P:neutral lipid catabolic process"/>
    <property type="evidence" value="ECO:0007669"/>
    <property type="project" value="TreeGrafter"/>
</dbReference>
<dbReference type="InterPro" id="IPR050805">
    <property type="entry name" value="ATG15_Lipase"/>
</dbReference>
<keyword evidence="9" id="KW-0812">Transmembrane</keyword>
<evidence type="ECO:0000256" key="1">
    <source>
        <dbReference type="ARBA" id="ARBA00001024"/>
    </source>
</evidence>
<evidence type="ECO:0000256" key="12">
    <source>
        <dbReference type="ARBA" id="ARBA00022963"/>
    </source>
</evidence>
<keyword evidence="11" id="KW-0378">Hydrolase</keyword>
<feature type="region of interest" description="Disordered" evidence="21">
    <location>
        <begin position="484"/>
        <end position="507"/>
    </location>
</feature>
<evidence type="ECO:0000256" key="19">
    <source>
        <dbReference type="ARBA" id="ARBA00024663"/>
    </source>
</evidence>
<dbReference type="EC" id="3.1.1.3" evidence="6"/>
<name>A0AAV5R922_PICKL</name>
<organism evidence="23 24">
    <name type="scientific">Pichia kluyveri</name>
    <name type="common">Yeast</name>
    <dbReference type="NCBI Taxonomy" id="36015"/>
    <lineage>
        <taxon>Eukaryota</taxon>
        <taxon>Fungi</taxon>
        <taxon>Dikarya</taxon>
        <taxon>Ascomycota</taxon>
        <taxon>Saccharomycotina</taxon>
        <taxon>Pichiomycetes</taxon>
        <taxon>Pichiales</taxon>
        <taxon>Pichiaceae</taxon>
        <taxon>Pichia</taxon>
    </lineage>
</organism>
<keyword evidence="18" id="KW-0325">Glycoprotein</keyword>
<dbReference type="Proteomes" id="UP001378960">
    <property type="component" value="Unassembled WGS sequence"/>
</dbReference>
<keyword evidence="13" id="KW-0735">Signal-anchor</keyword>
<evidence type="ECO:0000313" key="24">
    <source>
        <dbReference type="Proteomes" id="UP001378960"/>
    </source>
</evidence>
<evidence type="ECO:0000256" key="18">
    <source>
        <dbReference type="ARBA" id="ARBA00023180"/>
    </source>
</evidence>
<dbReference type="GO" id="GO:0004806">
    <property type="term" value="F:triacylglycerol lipase activity"/>
    <property type="evidence" value="ECO:0007669"/>
    <property type="project" value="UniProtKB-EC"/>
</dbReference>
<gene>
    <name evidence="23" type="ORF">DAPK24_043640</name>
</gene>
<evidence type="ECO:0000256" key="8">
    <source>
        <dbReference type="ARBA" id="ARBA00019241"/>
    </source>
</evidence>
<dbReference type="PANTHER" id="PTHR47175:SF2">
    <property type="entry name" value="LIPASE ATG15-RELATED"/>
    <property type="match status" value="1"/>
</dbReference>
<dbReference type="Pfam" id="PF01764">
    <property type="entry name" value="Lipase_3"/>
    <property type="match status" value="1"/>
</dbReference>
<comment type="subunit">
    <text evidence="5">Binds to both phosphatidylinositol (PI) and phosphatidylinositol 3,5-bisphosphate (PIP2).</text>
</comment>
<accession>A0AAV5R922</accession>
<evidence type="ECO:0000256" key="11">
    <source>
        <dbReference type="ARBA" id="ARBA00022801"/>
    </source>
</evidence>
<dbReference type="Gene3D" id="3.40.50.1820">
    <property type="entry name" value="alpha/beta hydrolase"/>
    <property type="match status" value="1"/>
</dbReference>
<dbReference type="GO" id="GO:0032585">
    <property type="term" value="C:multivesicular body membrane"/>
    <property type="evidence" value="ECO:0007669"/>
    <property type="project" value="UniProtKB-SubCell"/>
</dbReference>
<dbReference type="PANTHER" id="PTHR47175">
    <property type="entry name" value="LIPASE ATG15-RELATED"/>
    <property type="match status" value="1"/>
</dbReference>
<evidence type="ECO:0000256" key="5">
    <source>
        <dbReference type="ARBA" id="ARBA00011137"/>
    </source>
</evidence>
<dbReference type="GO" id="GO:0034727">
    <property type="term" value="P:piecemeal microautophagy of the nucleus"/>
    <property type="evidence" value="ECO:0007669"/>
    <property type="project" value="TreeGrafter"/>
</dbReference>
<evidence type="ECO:0000256" key="16">
    <source>
        <dbReference type="ARBA" id="ARBA00023098"/>
    </source>
</evidence>
<keyword evidence="17" id="KW-0472">Membrane</keyword>
<evidence type="ECO:0000256" key="15">
    <source>
        <dbReference type="ARBA" id="ARBA00023006"/>
    </source>
</evidence>
<dbReference type="SUPFAM" id="SSF53474">
    <property type="entry name" value="alpha/beta-Hydrolases"/>
    <property type="match status" value="1"/>
</dbReference>